<keyword evidence="3" id="KW-0804">Transcription</keyword>
<dbReference type="GO" id="GO:0003677">
    <property type="term" value="F:DNA binding"/>
    <property type="evidence" value="ECO:0007669"/>
    <property type="project" value="InterPro"/>
</dbReference>
<dbReference type="GO" id="GO:0005666">
    <property type="term" value="C:RNA polymerase III complex"/>
    <property type="evidence" value="ECO:0007669"/>
    <property type="project" value="InterPro"/>
</dbReference>
<evidence type="ECO:0000256" key="4">
    <source>
        <dbReference type="ARBA" id="ARBA00023242"/>
    </source>
</evidence>
<keyword evidence="7" id="KW-1185">Reference proteome</keyword>
<feature type="compositionally biased region" description="Acidic residues" evidence="5">
    <location>
        <begin position="66"/>
        <end position="82"/>
    </location>
</feature>
<evidence type="ECO:0000256" key="1">
    <source>
        <dbReference type="ARBA" id="ARBA00004123"/>
    </source>
</evidence>
<proteinExistence type="predicted"/>
<gene>
    <name evidence="6" type="ORF">JVT61DRAFT_197</name>
</gene>
<sequence length="335" mass="36885">MGPALAGASARHSAPRSSFTPIVPQGSAKGPALGANLSNSAAPMLKKGKQRENPLVDTDQTPKNESDEEVYSEPDEGVEIIDMENVRQLDWMAPETLRRDRRDRRKRKGVKTESEELSLPSGSKDHEPPVDDVDPSNALNLSESEDEEELEDLVDDFAIQTNTSEEGIRQERLYFFQFPEPFPTFVSASVQTTPREMDPPNPGPSTVKRKVSFAADTKSPASPSASTVGTTQVAPDTPKEKPKVDGMIGQVEVYRSGMVKMRLGNGIVLNVSEATRPSFLQQAVHLDMENEKLHVLGQVHKRFVVSPDLDTLLTSMELADITIFDDTNLIRMDTT</sequence>
<dbReference type="Pfam" id="PF05132">
    <property type="entry name" value="RNA_pol_Rpc4"/>
    <property type="match status" value="1"/>
</dbReference>
<dbReference type="InterPro" id="IPR007811">
    <property type="entry name" value="RPC4"/>
</dbReference>
<feature type="region of interest" description="Disordered" evidence="5">
    <location>
        <begin position="216"/>
        <end position="243"/>
    </location>
</feature>
<comment type="subcellular location">
    <subcellularLocation>
        <location evidence="1">Nucleus</location>
    </subcellularLocation>
</comment>
<keyword evidence="2" id="KW-0240">DNA-directed RNA polymerase</keyword>
<name>A0A8I2Z0Q3_9AGAM</name>
<accession>A0A8I2Z0Q3</accession>
<keyword evidence="4" id="KW-0539">Nucleus</keyword>
<reference evidence="6" key="1">
    <citation type="submission" date="2021-03" db="EMBL/GenBank/DDBJ databases">
        <title>Evolutionary innovations through gain and loss of genes in the ectomycorrhizal Boletales.</title>
        <authorList>
            <person name="Wu G."/>
            <person name="Miyauchi S."/>
            <person name="Morin E."/>
            <person name="Yang Z.-L."/>
            <person name="Xu J."/>
            <person name="Martin F.M."/>
        </authorList>
    </citation>
    <scope>NUCLEOTIDE SEQUENCE</scope>
    <source>
        <strain evidence="6">BR01</strain>
    </source>
</reference>
<dbReference type="Proteomes" id="UP000683000">
    <property type="component" value="Unassembled WGS sequence"/>
</dbReference>
<evidence type="ECO:0000256" key="2">
    <source>
        <dbReference type="ARBA" id="ARBA00022478"/>
    </source>
</evidence>
<evidence type="ECO:0000256" key="3">
    <source>
        <dbReference type="ARBA" id="ARBA00023163"/>
    </source>
</evidence>
<feature type="region of interest" description="Disordered" evidence="5">
    <location>
        <begin position="1"/>
        <end position="154"/>
    </location>
</feature>
<dbReference type="AlphaFoldDB" id="A0A8I2Z0Q3"/>
<evidence type="ECO:0000313" key="7">
    <source>
        <dbReference type="Proteomes" id="UP000683000"/>
    </source>
</evidence>
<feature type="compositionally biased region" description="Basic residues" evidence="5">
    <location>
        <begin position="99"/>
        <end position="109"/>
    </location>
</feature>
<dbReference type="EMBL" id="JAGFBS010000001">
    <property type="protein sequence ID" value="KAG6381600.1"/>
    <property type="molecule type" value="Genomic_DNA"/>
</dbReference>
<dbReference type="OrthoDB" id="5836119at2759"/>
<feature type="compositionally biased region" description="Acidic residues" evidence="5">
    <location>
        <begin position="143"/>
        <end position="154"/>
    </location>
</feature>
<comment type="caution">
    <text evidence="6">The sequence shown here is derived from an EMBL/GenBank/DDBJ whole genome shotgun (WGS) entry which is preliminary data.</text>
</comment>
<protein>
    <submittedName>
        <fullName evidence="6">RNA polymerase III RPC4-domain-containing protein</fullName>
    </submittedName>
</protein>
<evidence type="ECO:0000256" key="5">
    <source>
        <dbReference type="SAM" id="MobiDB-lite"/>
    </source>
</evidence>
<dbReference type="PANTHER" id="PTHR13408:SF0">
    <property type="entry name" value="DNA-DIRECTED RNA POLYMERASE III SUBUNIT RPC4"/>
    <property type="match status" value="1"/>
</dbReference>
<evidence type="ECO:0000313" key="6">
    <source>
        <dbReference type="EMBL" id="KAG6381600.1"/>
    </source>
</evidence>
<organism evidence="6 7">
    <name type="scientific">Boletus reticuloceps</name>
    <dbReference type="NCBI Taxonomy" id="495285"/>
    <lineage>
        <taxon>Eukaryota</taxon>
        <taxon>Fungi</taxon>
        <taxon>Dikarya</taxon>
        <taxon>Basidiomycota</taxon>
        <taxon>Agaricomycotina</taxon>
        <taxon>Agaricomycetes</taxon>
        <taxon>Agaricomycetidae</taxon>
        <taxon>Boletales</taxon>
        <taxon>Boletineae</taxon>
        <taxon>Boletaceae</taxon>
        <taxon>Boletoideae</taxon>
        <taxon>Boletus</taxon>
    </lineage>
</organism>
<dbReference type="GO" id="GO:0042797">
    <property type="term" value="P:tRNA transcription by RNA polymerase III"/>
    <property type="evidence" value="ECO:0007669"/>
    <property type="project" value="TreeGrafter"/>
</dbReference>
<feature type="compositionally biased region" description="Basic and acidic residues" evidence="5">
    <location>
        <begin position="50"/>
        <end position="65"/>
    </location>
</feature>
<feature type="compositionally biased region" description="Polar residues" evidence="5">
    <location>
        <begin position="219"/>
        <end position="234"/>
    </location>
</feature>
<dbReference type="PANTHER" id="PTHR13408">
    <property type="entry name" value="DNA-DIRECTED RNA POLYMERASE III"/>
    <property type="match status" value="1"/>
</dbReference>